<feature type="region of interest" description="Disordered" evidence="1">
    <location>
        <begin position="68"/>
        <end position="90"/>
    </location>
</feature>
<reference evidence="2 3" key="1">
    <citation type="submission" date="2019-08" db="EMBL/GenBank/DDBJ databases">
        <title>The genome of the soybean aphid Biotype 1, its phylome, world population structure and adaptation to the North American continent.</title>
        <authorList>
            <person name="Giordano R."/>
            <person name="Donthu R.K."/>
            <person name="Hernandez A.G."/>
            <person name="Wright C.L."/>
            <person name="Zimin A.V."/>
        </authorList>
    </citation>
    <scope>NUCLEOTIDE SEQUENCE [LARGE SCALE GENOMIC DNA]</scope>
    <source>
        <tissue evidence="2">Whole aphids</tissue>
    </source>
</reference>
<proteinExistence type="predicted"/>
<dbReference type="AlphaFoldDB" id="A0A6G0U8V0"/>
<feature type="compositionally biased region" description="Polar residues" evidence="1">
    <location>
        <begin position="68"/>
        <end position="77"/>
    </location>
</feature>
<evidence type="ECO:0000256" key="1">
    <source>
        <dbReference type="SAM" id="MobiDB-lite"/>
    </source>
</evidence>
<organism evidence="2 3">
    <name type="scientific">Aphis glycines</name>
    <name type="common">Soybean aphid</name>
    <dbReference type="NCBI Taxonomy" id="307491"/>
    <lineage>
        <taxon>Eukaryota</taxon>
        <taxon>Metazoa</taxon>
        <taxon>Ecdysozoa</taxon>
        <taxon>Arthropoda</taxon>
        <taxon>Hexapoda</taxon>
        <taxon>Insecta</taxon>
        <taxon>Pterygota</taxon>
        <taxon>Neoptera</taxon>
        <taxon>Paraneoptera</taxon>
        <taxon>Hemiptera</taxon>
        <taxon>Sternorrhyncha</taxon>
        <taxon>Aphidomorpha</taxon>
        <taxon>Aphidoidea</taxon>
        <taxon>Aphididae</taxon>
        <taxon>Aphidini</taxon>
        <taxon>Aphis</taxon>
        <taxon>Aphis</taxon>
    </lineage>
</organism>
<keyword evidence="3" id="KW-1185">Reference proteome</keyword>
<protein>
    <submittedName>
        <fullName evidence="2">Uncharacterized protein</fullName>
    </submittedName>
</protein>
<evidence type="ECO:0000313" key="3">
    <source>
        <dbReference type="Proteomes" id="UP000475862"/>
    </source>
</evidence>
<accession>A0A6G0U8V0</accession>
<dbReference type="EMBL" id="VYZN01000001">
    <property type="protein sequence ID" value="KAE9545377.1"/>
    <property type="molecule type" value="Genomic_DNA"/>
</dbReference>
<feature type="compositionally biased region" description="Basic and acidic residues" evidence="1">
    <location>
        <begin position="79"/>
        <end position="90"/>
    </location>
</feature>
<evidence type="ECO:0000313" key="2">
    <source>
        <dbReference type="EMBL" id="KAE9545377.1"/>
    </source>
</evidence>
<name>A0A6G0U8V0_APHGL</name>
<sequence length="173" mass="20415">MSLNYKMEVDSEEVKRHLEILGYTHIEPSLLNDFIEDLKKIIEYDRKHNNVSQLTTSLYKDWDQSYSQRMKNSTPNKNAIDRNRTTDRNEHEDEANLMTKFKNQNCISQTSKTIDLHNTTPLNKRSKCESEFTPTKCYFCGCIPMENQPRMKVKHSLNPLHTLHLGITFDIEF</sequence>
<dbReference type="OrthoDB" id="6343432at2759"/>
<dbReference type="Proteomes" id="UP000475862">
    <property type="component" value="Unassembled WGS sequence"/>
</dbReference>
<comment type="caution">
    <text evidence="2">The sequence shown here is derived from an EMBL/GenBank/DDBJ whole genome shotgun (WGS) entry which is preliminary data.</text>
</comment>
<gene>
    <name evidence="2" type="ORF">AGLY_000920</name>
</gene>